<keyword evidence="3" id="KW-1185">Reference proteome</keyword>
<organism evidence="2 3">
    <name type="scientific">Liparis tanakae</name>
    <name type="common">Tanaka's snailfish</name>
    <dbReference type="NCBI Taxonomy" id="230148"/>
    <lineage>
        <taxon>Eukaryota</taxon>
        <taxon>Metazoa</taxon>
        <taxon>Chordata</taxon>
        <taxon>Craniata</taxon>
        <taxon>Vertebrata</taxon>
        <taxon>Euteleostomi</taxon>
        <taxon>Actinopterygii</taxon>
        <taxon>Neopterygii</taxon>
        <taxon>Teleostei</taxon>
        <taxon>Neoteleostei</taxon>
        <taxon>Acanthomorphata</taxon>
        <taxon>Eupercaria</taxon>
        <taxon>Perciformes</taxon>
        <taxon>Cottioidei</taxon>
        <taxon>Cottales</taxon>
        <taxon>Liparidae</taxon>
        <taxon>Liparis</taxon>
    </lineage>
</organism>
<dbReference type="Proteomes" id="UP000314294">
    <property type="component" value="Unassembled WGS sequence"/>
</dbReference>
<dbReference type="AlphaFoldDB" id="A0A4Z2EKG0"/>
<protein>
    <submittedName>
        <fullName evidence="2">Uncharacterized protein</fullName>
    </submittedName>
</protein>
<dbReference type="EMBL" id="SRLO01005902">
    <property type="protein sequence ID" value="TNN29235.1"/>
    <property type="molecule type" value="Genomic_DNA"/>
</dbReference>
<comment type="caution">
    <text evidence="2">The sequence shown here is derived from an EMBL/GenBank/DDBJ whole genome shotgun (WGS) entry which is preliminary data.</text>
</comment>
<gene>
    <name evidence="2" type="ORF">EYF80_060617</name>
</gene>
<reference evidence="2 3" key="1">
    <citation type="submission" date="2019-03" db="EMBL/GenBank/DDBJ databases">
        <title>First draft genome of Liparis tanakae, snailfish: a comprehensive survey of snailfish specific genes.</title>
        <authorList>
            <person name="Kim W."/>
            <person name="Song I."/>
            <person name="Jeong J.-H."/>
            <person name="Kim D."/>
            <person name="Kim S."/>
            <person name="Ryu S."/>
            <person name="Song J.Y."/>
            <person name="Lee S.K."/>
        </authorList>
    </citation>
    <scope>NUCLEOTIDE SEQUENCE [LARGE SCALE GENOMIC DNA]</scope>
    <source>
        <tissue evidence="2">Muscle</tissue>
    </source>
</reference>
<evidence type="ECO:0000313" key="2">
    <source>
        <dbReference type="EMBL" id="TNN29235.1"/>
    </source>
</evidence>
<evidence type="ECO:0000313" key="3">
    <source>
        <dbReference type="Proteomes" id="UP000314294"/>
    </source>
</evidence>
<feature type="compositionally biased region" description="Pro residues" evidence="1">
    <location>
        <begin position="49"/>
        <end position="59"/>
    </location>
</feature>
<name>A0A4Z2EKG0_9TELE</name>
<accession>A0A4Z2EKG0</accession>
<proteinExistence type="predicted"/>
<feature type="region of interest" description="Disordered" evidence="1">
    <location>
        <begin position="41"/>
        <end position="67"/>
    </location>
</feature>
<sequence>MTPEERRGTTCKFKADSHYVFIVFAHVYDSFVDRRIFPESSSAMNHQPSHPPPLPPQPVSPDMTVIK</sequence>
<evidence type="ECO:0000256" key="1">
    <source>
        <dbReference type="SAM" id="MobiDB-lite"/>
    </source>
</evidence>